<dbReference type="EMBL" id="GG692406">
    <property type="protein sequence ID" value="EER30132.1"/>
    <property type="molecule type" value="Genomic_DNA"/>
</dbReference>
<feature type="coiled-coil region" evidence="3">
    <location>
        <begin position="405"/>
        <end position="511"/>
    </location>
</feature>
<dbReference type="KEGG" id="ctp:CTRG_06172"/>
<feature type="compositionally biased region" description="Polar residues" evidence="4">
    <location>
        <begin position="1"/>
        <end position="12"/>
    </location>
</feature>
<dbReference type="eggNOG" id="KOG1102">
    <property type="taxonomic scope" value="Eukaryota"/>
</dbReference>
<evidence type="ECO:0000256" key="3">
    <source>
        <dbReference type="SAM" id="Coils"/>
    </source>
</evidence>
<dbReference type="Gene3D" id="1.10.472.80">
    <property type="entry name" value="Ypt/Rab-GAP domain of gyp1p, domain 3"/>
    <property type="match status" value="1"/>
</dbReference>
<sequence>MSDEAANTNSINSESSSSSPPPPLPPRKSLDATSPTSPNGYDKKLPGLPLGANQVTFELNDSVSQISAVRQCDIYNSAQSNETSDLFINHNLGQNTIRSKLDSIEPDSDEKTKYWIGIIEDYSNQFLRNKEMRQLEQEVLKGIPDSIRYYVYLKTMVLRQKLNSKESFAGLLTKARQSRDEYIENLNVESKGREVLMVLNYYINEITNSKAEIESTTEEVHEDLVQVPVSRFAINVCGLISTLPDISQEDVFYLLLKFNRIFSNLNKDEFFYKISRSLEEELFDTFKHISVQGINLNNLYRNIAVQFFNSELLDLHVCLQILDFVVFEGFDFILRLIISLFSSNKSKILELEGDDLLRFLASPEFLTGVGVDFADTLTQEPKIIQYENEFYLINANSLSNNSNELTNLKEINDELVIKINELRRKIDSLQATHLEISNQSEEYTTNLNKAEAENKNLTKTEAELQEKYQQLTMAENLSNTIKANEEFSQRNEELEQQIVSLKKSVEEKKAKLTKIKG</sequence>
<dbReference type="GeneID" id="8300033"/>
<keyword evidence="7" id="KW-1185">Reference proteome</keyword>
<dbReference type="InterPro" id="IPR035969">
    <property type="entry name" value="Rab-GAP_TBC_sf"/>
</dbReference>
<feature type="domain" description="Rab-GAP TBC" evidence="5">
    <location>
        <begin position="269"/>
        <end position="363"/>
    </location>
</feature>
<evidence type="ECO:0000313" key="7">
    <source>
        <dbReference type="Proteomes" id="UP000002037"/>
    </source>
</evidence>
<evidence type="ECO:0000313" key="6">
    <source>
        <dbReference type="EMBL" id="EER30132.1"/>
    </source>
</evidence>
<reference evidence="6 7" key="1">
    <citation type="journal article" date="2009" name="Nature">
        <title>Evolution of pathogenicity and sexual reproduction in eight Candida genomes.</title>
        <authorList>
            <person name="Butler G."/>
            <person name="Rasmussen M.D."/>
            <person name="Lin M.F."/>
            <person name="Santos M.A."/>
            <person name="Sakthikumar S."/>
            <person name="Munro C.A."/>
            <person name="Rheinbay E."/>
            <person name="Grabherr M."/>
            <person name="Forche A."/>
            <person name="Reedy J.L."/>
            <person name="Agrafioti I."/>
            <person name="Arnaud M.B."/>
            <person name="Bates S."/>
            <person name="Brown A.J."/>
            <person name="Brunke S."/>
            <person name="Costanzo M.C."/>
            <person name="Fitzpatrick D.A."/>
            <person name="de Groot P.W."/>
            <person name="Harris D."/>
            <person name="Hoyer L.L."/>
            <person name="Hube B."/>
            <person name="Klis F.M."/>
            <person name="Kodira C."/>
            <person name="Lennard N."/>
            <person name="Logue M.E."/>
            <person name="Martin R."/>
            <person name="Neiman A.M."/>
            <person name="Nikolaou E."/>
            <person name="Quail M.A."/>
            <person name="Quinn J."/>
            <person name="Santos M.C."/>
            <person name="Schmitzberger F.F."/>
            <person name="Sherlock G."/>
            <person name="Shah P."/>
            <person name="Silverstein K.A."/>
            <person name="Skrzypek M.S."/>
            <person name="Soll D."/>
            <person name="Staggs R."/>
            <person name="Stansfield I."/>
            <person name="Stumpf M.P."/>
            <person name="Sudbery P.E."/>
            <person name="Srikantha T."/>
            <person name="Zeng Q."/>
            <person name="Berman J."/>
            <person name="Berriman M."/>
            <person name="Heitman J."/>
            <person name="Gow N.A."/>
            <person name="Lorenz M.C."/>
            <person name="Birren B.W."/>
            <person name="Kellis M."/>
            <person name="Cuomo C.A."/>
        </authorList>
    </citation>
    <scope>NUCLEOTIDE SEQUENCE [LARGE SCALE GENOMIC DNA]</scope>
    <source>
        <strain evidence="7">ATCC MYA-3404 / T1</strain>
    </source>
</reference>
<dbReference type="SUPFAM" id="SSF47923">
    <property type="entry name" value="Ypt/Rab-GAP domain of gyp1p"/>
    <property type="match status" value="1"/>
</dbReference>
<dbReference type="Pfam" id="PF23436">
    <property type="entry name" value="RabGap-TBC_2"/>
    <property type="match status" value="1"/>
</dbReference>
<gene>
    <name evidence="6" type="ORF">CTRG_06172</name>
</gene>
<evidence type="ECO:0000259" key="5">
    <source>
        <dbReference type="Pfam" id="PF23436"/>
    </source>
</evidence>
<evidence type="ECO:0000256" key="1">
    <source>
        <dbReference type="ARBA" id="ARBA00005521"/>
    </source>
</evidence>
<proteinExistence type="inferred from homology"/>
<keyword evidence="3" id="KW-0175">Coiled coil</keyword>
<name>C5MJC9_CANTT</name>
<protein>
    <recommendedName>
        <fullName evidence="2">Oxidant-induced cell-cycle arrest protein 5</fullName>
    </recommendedName>
</protein>
<comment type="similarity">
    <text evidence="1">Belongs to the OCA5 family.</text>
</comment>
<accession>C5MJC9</accession>
<dbReference type="AlphaFoldDB" id="C5MJC9"/>
<dbReference type="OrthoDB" id="4085843at2759"/>
<organism evidence="6 7">
    <name type="scientific">Candida tropicalis (strain ATCC MYA-3404 / T1)</name>
    <name type="common">Yeast</name>
    <dbReference type="NCBI Taxonomy" id="294747"/>
    <lineage>
        <taxon>Eukaryota</taxon>
        <taxon>Fungi</taxon>
        <taxon>Dikarya</taxon>
        <taxon>Ascomycota</taxon>
        <taxon>Saccharomycotina</taxon>
        <taxon>Pichiomycetes</taxon>
        <taxon>Debaryomycetaceae</taxon>
        <taxon>Candida/Lodderomyces clade</taxon>
        <taxon>Candida</taxon>
    </lineage>
</organism>
<dbReference type="Proteomes" id="UP000002037">
    <property type="component" value="Unassembled WGS sequence"/>
</dbReference>
<dbReference type="VEuPathDB" id="FungiDB:CTRG_06172"/>
<dbReference type="RefSeq" id="XP_002546694.1">
    <property type="nucleotide sequence ID" value="XM_002546648.1"/>
</dbReference>
<evidence type="ECO:0000256" key="4">
    <source>
        <dbReference type="SAM" id="MobiDB-lite"/>
    </source>
</evidence>
<dbReference type="STRING" id="294747.C5MJC9"/>
<dbReference type="InterPro" id="IPR000195">
    <property type="entry name" value="Rab-GAP-TBC_dom"/>
</dbReference>
<evidence type="ECO:0000256" key="2">
    <source>
        <dbReference type="ARBA" id="ARBA00019144"/>
    </source>
</evidence>
<feature type="region of interest" description="Disordered" evidence="4">
    <location>
        <begin position="1"/>
        <end position="47"/>
    </location>
</feature>